<accession>A0ABV4YEC9</accession>
<sequence length="117" mass="12611">MILSSTIGSVNSFTVRLGRAIAQNKTMNQHPFNNSNSDESNGLGDISNSTPPTNQEVEPTTSQSTDLKAAKKSVKRFTLILIAIGVSLGAILAIATITFLNRLNFFDVPTQVDEDSR</sequence>
<evidence type="ECO:0000256" key="2">
    <source>
        <dbReference type="SAM" id="Phobius"/>
    </source>
</evidence>
<evidence type="ECO:0000313" key="4">
    <source>
        <dbReference type="Proteomes" id="UP001576776"/>
    </source>
</evidence>
<dbReference type="EMBL" id="JBHFNS010000064">
    <property type="protein sequence ID" value="MFB2936878.1"/>
    <property type="molecule type" value="Genomic_DNA"/>
</dbReference>
<gene>
    <name evidence="3" type="ORF">ACE1B6_16635</name>
</gene>
<protein>
    <submittedName>
        <fullName evidence="3">Uncharacterized protein</fullName>
    </submittedName>
</protein>
<keyword evidence="2" id="KW-0472">Membrane</keyword>
<feature type="transmembrane region" description="Helical" evidence="2">
    <location>
        <begin position="77"/>
        <end position="100"/>
    </location>
</feature>
<proteinExistence type="predicted"/>
<evidence type="ECO:0000313" key="3">
    <source>
        <dbReference type="EMBL" id="MFB2936878.1"/>
    </source>
</evidence>
<keyword evidence="2" id="KW-0812">Transmembrane</keyword>
<evidence type="ECO:0000256" key="1">
    <source>
        <dbReference type="SAM" id="MobiDB-lite"/>
    </source>
</evidence>
<feature type="compositionally biased region" description="Polar residues" evidence="1">
    <location>
        <begin position="25"/>
        <end position="66"/>
    </location>
</feature>
<keyword evidence="2" id="KW-1133">Transmembrane helix</keyword>
<name>A0ABV4YEC9_9CYAN</name>
<keyword evidence="4" id="KW-1185">Reference proteome</keyword>
<dbReference type="RefSeq" id="WP_413258372.1">
    <property type="nucleotide sequence ID" value="NZ_JBHFNS010000064.1"/>
</dbReference>
<dbReference type="Proteomes" id="UP001576776">
    <property type="component" value="Unassembled WGS sequence"/>
</dbReference>
<organism evidence="3 4">
    <name type="scientific">Floridaenema fluviatile BLCC-F154</name>
    <dbReference type="NCBI Taxonomy" id="3153640"/>
    <lineage>
        <taxon>Bacteria</taxon>
        <taxon>Bacillati</taxon>
        <taxon>Cyanobacteriota</taxon>
        <taxon>Cyanophyceae</taxon>
        <taxon>Oscillatoriophycideae</taxon>
        <taxon>Aerosakkonematales</taxon>
        <taxon>Aerosakkonemataceae</taxon>
        <taxon>Floridanema</taxon>
        <taxon>Floridanema fluviatile</taxon>
    </lineage>
</organism>
<comment type="caution">
    <text evidence="3">The sequence shown here is derived from an EMBL/GenBank/DDBJ whole genome shotgun (WGS) entry which is preliminary data.</text>
</comment>
<feature type="region of interest" description="Disordered" evidence="1">
    <location>
        <begin position="25"/>
        <end position="67"/>
    </location>
</feature>
<reference evidence="3 4" key="1">
    <citation type="submission" date="2024-09" db="EMBL/GenBank/DDBJ databases">
        <title>Floridaenema gen nov. (Aerosakkonemataceae, Aerosakkonematales ord. nov., Cyanobacteria) from benthic tropical and subtropical fresh waters, with the description of four new species.</title>
        <authorList>
            <person name="Moretto J.A."/>
            <person name="Berthold D.E."/>
            <person name="Lefler F.W."/>
            <person name="Huang I.-S."/>
            <person name="Laughinghouse H. IV."/>
        </authorList>
    </citation>
    <scope>NUCLEOTIDE SEQUENCE [LARGE SCALE GENOMIC DNA]</scope>
    <source>
        <strain evidence="3 4">BLCC-F154</strain>
    </source>
</reference>